<dbReference type="InterPro" id="IPR042100">
    <property type="entry name" value="Bug_dom1"/>
</dbReference>
<dbReference type="PIRSF" id="PIRSF017082">
    <property type="entry name" value="YflP"/>
    <property type="match status" value="1"/>
</dbReference>
<dbReference type="CDD" id="cd07012">
    <property type="entry name" value="PBP2_Bug_TTT"/>
    <property type="match status" value="1"/>
</dbReference>
<dbReference type="SUPFAM" id="SSF53850">
    <property type="entry name" value="Periplasmic binding protein-like II"/>
    <property type="match status" value="1"/>
</dbReference>
<comment type="similarity">
    <text evidence="1">Belongs to the UPF0065 (bug) family.</text>
</comment>
<evidence type="ECO:0000313" key="3">
    <source>
        <dbReference type="Proteomes" id="UP000198925"/>
    </source>
</evidence>
<accession>A0A1G6PZ47</accession>
<proteinExistence type="inferred from homology"/>
<dbReference type="Proteomes" id="UP000198925">
    <property type="component" value="Unassembled WGS sequence"/>
</dbReference>
<dbReference type="InterPro" id="IPR005064">
    <property type="entry name" value="BUG"/>
</dbReference>
<evidence type="ECO:0000313" key="2">
    <source>
        <dbReference type="EMBL" id="SDC84934.1"/>
    </source>
</evidence>
<keyword evidence="3" id="KW-1185">Reference proteome</keyword>
<sequence length="357" mass="37632">MDGRPVTVAWKPPARSDTDMTGRVKRPDCRNGEVQTMTSITRRAALAAGLATLADPALAAFPDRPVRWLVGYPPGGGTDVLARLVGQSMGARLGVPVVIENRPGAATNIAAEAAANAAPDGTTVFTAGNETLVFNPALYKRLPFDAETGLRPLGLMARFHLVLCTKPVGGAATPAEFLEAARARPMDYASPGIGSPHHLAMERLARDLGIRLNHVPYRGLAPAMTDLVNGTVEAAVLDMAAGAELIRNNRVRPLAVLSAARLDGLPNLPTAREAYGLQGFEAYAWQGLTAPGRTPDDIAARLSADLAASIAEPAVQARMREIGLDPLSGGPEQHRAMITAERALYWPLIKGLGLSLD</sequence>
<organism evidence="2 3">
    <name type="scientific">Belnapia rosea</name>
    <dbReference type="NCBI Taxonomy" id="938405"/>
    <lineage>
        <taxon>Bacteria</taxon>
        <taxon>Pseudomonadati</taxon>
        <taxon>Pseudomonadota</taxon>
        <taxon>Alphaproteobacteria</taxon>
        <taxon>Acetobacterales</taxon>
        <taxon>Roseomonadaceae</taxon>
        <taxon>Belnapia</taxon>
    </lineage>
</organism>
<name>A0A1G6PZ47_9PROT</name>
<reference evidence="2 3" key="1">
    <citation type="submission" date="2016-10" db="EMBL/GenBank/DDBJ databases">
        <authorList>
            <person name="de Groot N.N."/>
        </authorList>
    </citation>
    <scope>NUCLEOTIDE SEQUENCE [LARGE SCALE GENOMIC DNA]</scope>
    <source>
        <strain evidence="2 3">CPCC 100156</strain>
    </source>
</reference>
<evidence type="ECO:0000256" key="1">
    <source>
        <dbReference type="ARBA" id="ARBA00006987"/>
    </source>
</evidence>
<dbReference type="Gene3D" id="3.40.190.10">
    <property type="entry name" value="Periplasmic binding protein-like II"/>
    <property type="match status" value="1"/>
</dbReference>
<gene>
    <name evidence="2" type="ORF">SAMN04487779_1002559</name>
</gene>
<dbReference type="STRING" id="938405.SAMN02927895_02286"/>
<keyword evidence="2" id="KW-0675">Receptor</keyword>
<dbReference type="Gene3D" id="3.40.190.150">
    <property type="entry name" value="Bordetella uptake gene, domain 1"/>
    <property type="match status" value="1"/>
</dbReference>
<protein>
    <submittedName>
        <fullName evidence="2">Tripartite-type tricarboxylate transporter, receptor component TctC</fullName>
    </submittedName>
</protein>
<dbReference type="Pfam" id="PF03401">
    <property type="entry name" value="TctC"/>
    <property type="match status" value="1"/>
</dbReference>
<dbReference type="PANTHER" id="PTHR42928">
    <property type="entry name" value="TRICARBOXYLATE-BINDING PROTEIN"/>
    <property type="match status" value="1"/>
</dbReference>
<dbReference type="EMBL" id="FMZX01000002">
    <property type="protein sequence ID" value="SDC84934.1"/>
    <property type="molecule type" value="Genomic_DNA"/>
</dbReference>
<dbReference type="PANTHER" id="PTHR42928:SF5">
    <property type="entry name" value="BLR1237 PROTEIN"/>
    <property type="match status" value="1"/>
</dbReference>
<dbReference type="AlphaFoldDB" id="A0A1G6PZ47"/>